<comment type="subcellular location">
    <subcellularLocation>
        <location evidence="1">Membrane</location>
        <topology evidence="1">Single-pass membrane protein</topology>
    </subcellularLocation>
</comment>
<evidence type="ECO:0000256" key="2">
    <source>
        <dbReference type="ARBA" id="ARBA00009037"/>
    </source>
</evidence>
<reference evidence="9" key="1">
    <citation type="submission" date="2016-11" db="UniProtKB">
        <authorList>
            <consortium name="WormBaseParasite"/>
        </authorList>
    </citation>
    <scope>IDENTIFICATION</scope>
</reference>
<sequence>MLNATSAQVITSADQFKSGSSIYIIAGEEWTSMEQLSEAIISKIDNSIGIITATDGVSHAKTNRVKRVATDEMDTASGSTSGGSATGNIPFPLILPPYNNTQFNIAPDNKQSCLFYLEGVSVVLQQRNDKTLAYASVLIPGTNLTYGYANGDVSCQNGTIGEFLFRLRLQLNTDVTGKQGNNPGFSIKSGERIDVSLNITGDLFGYWQLTGATANTLAVSGLGNFKSGSSAGQTIGEDGTRYSKINSVAGWALACGQTQAIFFPTEDPNVQIGVALVNTQIQTFNVQNVPAWLKAPHFTLQTEDCQGTFSAGSWMGIVSALVLIAGLLFGYVMLQSVQTMDRFDDPKQKQIVINVRE</sequence>
<dbReference type="InterPro" id="IPR008388">
    <property type="entry name" value="Ac45_acc_su"/>
</dbReference>
<dbReference type="Proteomes" id="UP000095282">
    <property type="component" value="Unplaced"/>
</dbReference>
<keyword evidence="8" id="KW-1185">Reference proteome</keyword>
<evidence type="ECO:0000256" key="3">
    <source>
        <dbReference type="ARBA" id="ARBA00022692"/>
    </source>
</evidence>
<evidence type="ECO:0000256" key="1">
    <source>
        <dbReference type="ARBA" id="ARBA00004167"/>
    </source>
</evidence>
<protein>
    <submittedName>
        <fullName evidence="9">Ac45-VOA1_TM domain-containing protein</fullName>
    </submittedName>
</protein>
<organism evidence="8 9">
    <name type="scientific">Caenorhabditis tropicalis</name>
    <dbReference type="NCBI Taxonomy" id="1561998"/>
    <lineage>
        <taxon>Eukaryota</taxon>
        <taxon>Metazoa</taxon>
        <taxon>Ecdysozoa</taxon>
        <taxon>Nematoda</taxon>
        <taxon>Chromadorea</taxon>
        <taxon>Rhabditida</taxon>
        <taxon>Rhabditina</taxon>
        <taxon>Rhabditomorpha</taxon>
        <taxon>Rhabditoidea</taxon>
        <taxon>Rhabditidae</taxon>
        <taxon>Peloderinae</taxon>
        <taxon>Caenorhabditis</taxon>
    </lineage>
</organism>
<dbReference type="InterPro" id="IPR046756">
    <property type="entry name" value="VAS1/VOA1_TM"/>
</dbReference>
<evidence type="ECO:0000256" key="4">
    <source>
        <dbReference type="ARBA" id="ARBA00022989"/>
    </source>
</evidence>
<dbReference type="GO" id="GO:0033176">
    <property type="term" value="C:proton-transporting V-type ATPase complex"/>
    <property type="evidence" value="ECO:0007669"/>
    <property type="project" value="TreeGrafter"/>
</dbReference>
<keyword evidence="3 6" id="KW-0812">Transmembrane</keyword>
<dbReference type="PANTHER" id="PTHR12471:SF7">
    <property type="entry name" value="V-TYPE PROTON ATPASE SUBUNIT S1"/>
    <property type="match status" value="1"/>
</dbReference>
<feature type="domain" description="V-type proton ATPase subunit S1/VOA1 transmembrane" evidence="7">
    <location>
        <begin position="307"/>
        <end position="345"/>
    </location>
</feature>
<dbReference type="Pfam" id="PF20520">
    <property type="entry name" value="Ac45-VOA1_TM"/>
    <property type="match status" value="1"/>
</dbReference>
<comment type="similarity">
    <text evidence="2">Belongs to the vacuolar ATPase subunit S1 family.</text>
</comment>
<evidence type="ECO:0000259" key="7">
    <source>
        <dbReference type="Pfam" id="PF20520"/>
    </source>
</evidence>
<dbReference type="eggNOG" id="KOG3868">
    <property type="taxonomic scope" value="Eukaryota"/>
</dbReference>
<feature type="transmembrane region" description="Helical" evidence="6">
    <location>
        <begin position="314"/>
        <end position="334"/>
    </location>
</feature>
<dbReference type="WBParaSite" id="Csp11.Scaffold629.g9242.t1">
    <property type="protein sequence ID" value="Csp11.Scaffold629.g9242.t1"/>
    <property type="gene ID" value="Csp11.Scaffold629.g9242"/>
</dbReference>
<name>A0A1I7UH13_9PELO</name>
<dbReference type="PANTHER" id="PTHR12471">
    <property type="entry name" value="VACUOLAR ATP SYNTHASE SUBUNIT S1"/>
    <property type="match status" value="1"/>
</dbReference>
<evidence type="ECO:0000256" key="5">
    <source>
        <dbReference type="ARBA" id="ARBA00023136"/>
    </source>
</evidence>
<dbReference type="STRING" id="1561998.A0A1I7UH13"/>
<evidence type="ECO:0000313" key="9">
    <source>
        <dbReference type="WBParaSite" id="Csp11.Scaffold629.g9242.t1"/>
    </source>
</evidence>
<dbReference type="GO" id="GO:0030641">
    <property type="term" value="P:regulation of cellular pH"/>
    <property type="evidence" value="ECO:0007669"/>
    <property type="project" value="TreeGrafter"/>
</dbReference>
<evidence type="ECO:0000313" key="8">
    <source>
        <dbReference type="Proteomes" id="UP000095282"/>
    </source>
</evidence>
<evidence type="ECO:0000256" key="6">
    <source>
        <dbReference type="SAM" id="Phobius"/>
    </source>
</evidence>
<accession>A0A1I7UH13</accession>
<keyword evidence="5 6" id="KW-0472">Membrane</keyword>
<dbReference type="GO" id="GO:0001671">
    <property type="term" value="F:ATPase activator activity"/>
    <property type="evidence" value="ECO:0007669"/>
    <property type="project" value="TreeGrafter"/>
</dbReference>
<proteinExistence type="inferred from homology"/>
<keyword evidence="4 6" id="KW-1133">Transmembrane helix</keyword>
<dbReference type="AlphaFoldDB" id="A0A1I7UH13"/>